<evidence type="ECO:0000313" key="1">
    <source>
        <dbReference type="EMBL" id="KAI3786595.1"/>
    </source>
</evidence>
<protein>
    <submittedName>
        <fullName evidence="1">Uncharacterized protein</fullName>
    </submittedName>
</protein>
<keyword evidence="2" id="KW-1185">Reference proteome</keyword>
<proteinExistence type="predicted"/>
<gene>
    <name evidence="1" type="ORF">L1987_40393</name>
</gene>
<reference evidence="1 2" key="2">
    <citation type="journal article" date="2022" name="Mol. Ecol. Resour.">
        <title>The genomes of chicory, endive, great burdock and yacon provide insights into Asteraceae paleo-polyploidization history and plant inulin production.</title>
        <authorList>
            <person name="Fan W."/>
            <person name="Wang S."/>
            <person name="Wang H."/>
            <person name="Wang A."/>
            <person name="Jiang F."/>
            <person name="Liu H."/>
            <person name="Zhao H."/>
            <person name="Xu D."/>
            <person name="Zhang Y."/>
        </authorList>
    </citation>
    <scope>NUCLEOTIDE SEQUENCE [LARGE SCALE GENOMIC DNA]</scope>
    <source>
        <strain evidence="2">cv. Yunnan</strain>
        <tissue evidence="1">Leaves</tissue>
    </source>
</reference>
<comment type="caution">
    <text evidence="1">The sequence shown here is derived from an EMBL/GenBank/DDBJ whole genome shotgun (WGS) entry which is preliminary data.</text>
</comment>
<accession>A0ACB9GU28</accession>
<reference evidence="2" key="1">
    <citation type="journal article" date="2022" name="Mol. Ecol. Resour.">
        <title>The genomes of chicory, endive, great burdock and yacon provide insights into Asteraceae palaeo-polyploidization history and plant inulin production.</title>
        <authorList>
            <person name="Fan W."/>
            <person name="Wang S."/>
            <person name="Wang H."/>
            <person name="Wang A."/>
            <person name="Jiang F."/>
            <person name="Liu H."/>
            <person name="Zhao H."/>
            <person name="Xu D."/>
            <person name="Zhang Y."/>
        </authorList>
    </citation>
    <scope>NUCLEOTIDE SEQUENCE [LARGE SCALE GENOMIC DNA]</scope>
    <source>
        <strain evidence="2">cv. Yunnan</strain>
    </source>
</reference>
<sequence length="183" mass="20155">MDFKVAGNDDGPHCAENGFEPTSVAYYYKEEQCNGMMGLVRLKLGIGCFGQIPGATPAIPGMFQNMFPLPSGQFGALPVMPVQAMTKQKNINLENVVNEWTCLEKDGSLLKVQVDELLLVDVELKKASCKVEAWKVCAFVSTPEIVELLIICLLFFGTDFLRSKEDAFSQQKHSPGLIYVRGA</sequence>
<evidence type="ECO:0000313" key="2">
    <source>
        <dbReference type="Proteomes" id="UP001056120"/>
    </source>
</evidence>
<organism evidence="1 2">
    <name type="scientific">Smallanthus sonchifolius</name>
    <dbReference type="NCBI Taxonomy" id="185202"/>
    <lineage>
        <taxon>Eukaryota</taxon>
        <taxon>Viridiplantae</taxon>
        <taxon>Streptophyta</taxon>
        <taxon>Embryophyta</taxon>
        <taxon>Tracheophyta</taxon>
        <taxon>Spermatophyta</taxon>
        <taxon>Magnoliopsida</taxon>
        <taxon>eudicotyledons</taxon>
        <taxon>Gunneridae</taxon>
        <taxon>Pentapetalae</taxon>
        <taxon>asterids</taxon>
        <taxon>campanulids</taxon>
        <taxon>Asterales</taxon>
        <taxon>Asteraceae</taxon>
        <taxon>Asteroideae</taxon>
        <taxon>Heliantheae alliance</taxon>
        <taxon>Millerieae</taxon>
        <taxon>Smallanthus</taxon>
    </lineage>
</organism>
<dbReference type="EMBL" id="CM042030">
    <property type="protein sequence ID" value="KAI3786595.1"/>
    <property type="molecule type" value="Genomic_DNA"/>
</dbReference>
<name>A0ACB9GU28_9ASTR</name>
<dbReference type="Proteomes" id="UP001056120">
    <property type="component" value="Linkage Group LG13"/>
</dbReference>